<dbReference type="EMBL" id="LR797252">
    <property type="protein sequence ID" value="CAB4196629.1"/>
    <property type="molecule type" value="Genomic_DNA"/>
</dbReference>
<name>A0A6J5RHZ7_9CAUD</name>
<organism evidence="1">
    <name type="scientific">uncultured Caudovirales phage</name>
    <dbReference type="NCBI Taxonomy" id="2100421"/>
    <lineage>
        <taxon>Viruses</taxon>
        <taxon>Duplodnaviria</taxon>
        <taxon>Heunggongvirae</taxon>
        <taxon>Uroviricota</taxon>
        <taxon>Caudoviricetes</taxon>
        <taxon>Peduoviridae</taxon>
        <taxon>Maltschvirus</taxon>
        <taxon>Maltschvirus maltsch</taxon>
    </lineage>
</organism>
<reference evidence="1" key="1">
    <citation type="submission" date="2020-05" db="EMBL/GenBank/DDBJ databases">
        <authorList>
            <person name="Chiriac C."/>
            <person name="Salcher M."/>
            <person name="Ghai R."/>
            <person name="Kavagutti S V."/>
        </authorList>
    </citation>
    <scope>NUCLEOTIDE SEQUENCE</scope>
</reference>
<accession>A0A6J5RHZ7</accession>
<proteinExistence type="predicted"/>
<evidence type="ECO:0000313" key="1">
    <source>
        <dbReference type="EMBL" id="CAB4196629.1"/>
    </source>
</evidence>
<protein>
    <submittedName>
        <fullName evidence="1">Uncharacterized protein</fullName>
    </submittedName>
</protein>
<gene>
    <name evidence="1" type="ORF">UFOVP1290_149</name>
</gene>
<sequence>MTLRNLHLLRKPTRALRRLLTDGSRLLRQNPTDCLVAQNRPRKVLTVRIGLKVGHDSPEPISRALEKTSVRPPIRLLHESETLDQVLFLALGIDGGLHLARGIVDGCGIRLYCRNTTRARSLACELFRLARKMVVEYHLLNLLESRRRHDGARFPLVQNRLRDIADLTRGQPRLVRGQEPVGTDLASVCLFRLEQKAFRTHGTRLLSSLLSHVHSFRILVRSVVGWERLIRSVEPRRHGTRGKTPPRCKVRRDYHSRWYRESH</sequence>